<name>A0A2P5DMY6_TREOI</name>
<sequence length="187" mass="22675">MAIAWPTTTAFVAFLTARAKARVSQRWVLGHRSRSRIRSRSGDLFWRSRKGWFWLITWGRNMWANVAIMAWPTTTAFVAFLTTRAKGRVSQRWVLGHTRIRSRSRSRNWDRFWRSRTFWFWLTTWGWHRWSKMAVMAWPTTTAFVAFLTTRAKGRVSQRWVPGHARIRSRSRSRRDWFWPITWGWIR</sequence>
<dbReference type="Proteomes" id="UP000237000">
    <property type="component" value="Unassembled WGS sequence"/>
</dbReference>
<evidence type="ECO:0000313" key="2">
    <source>
        <dbReference type="EMBL" id="PON74651.1"/>
    </source>
</evidence>
<keyword evidence="1" id="KW-1133">Transmembrane helix</keyword>
<dbReference type="AlphaFoldDB" id="A0A2P5DMY6"/>
<keyword evidence="1" id="KW-0472">Membrane</keyword>
<evidence type="ECO:0000313" key="3">
    <source>
        <dbReference type="Proteomes" id="UP000237000"/>
    </source>
</evidence>
<protein>
    <submittedName>
        <fullName evidence="2">Uncharacterized protein</fullName>
    </submittedName>
</protein>
<organism evidence="2 3">
    <name type="scientific">Trema orientale</name>
    <name type="common">Charcoal tree</name>
    <name type="synonym">Celtis orientalis</name>
    <dbReference type="NCBI Taxonomy" id="63057"/>
    <lineage>
        <taxon>Eukaryota</taxon>
        <taxon>Viridiplantae</taxon>
        <taxon>Streptophyta</taxon>
        <taxon>Embryophyta</taxon>
        <taxon>Tracheophyta</taxon>
        <taxon>Spermatophyta</taxon>
        <taxon>Magnoliopsida</taxon>
        <taxon>eudicotyledons</taxon>
        <taxon>Gunneridae</taxon>
        <taxon>Pentapetalae</taxon>
        <taxon>rosids</taxon>
        <taxon>fabids</taxon>
        <taxon>Rosales</taxon>
        <taxon>Cannabaceae</taxon>
        <taxon>Trema</taxon>
    </lineage>
</organism>
<gene>
    <name evidence="2" type="ORF">TorRG33x02_246870</name>
</gene>
<comment type="caution">
    <text evidence="2">The sequence shown here is derived from an EMBL/GenBank/DDBJ whole genome shotgun (WGS) entry which is preliminary data.</text>
</comment>
<feature type="transmembrane region" description="Helical" evidence="1">
    <location>
        <begin position="62"/>
        <end position="82"/>
    </location>
</feature>
<dbReference type="InParanoid" id="A0A2P5DMY6"/>
<dbReference type="EMBL" id="JXTC01000260">
    <property type="protein sequence ID" value="PON74651.1"/>
    <property type="molecule type" value="Genomic_DNA"/>
</dbReference>
<evidence type="ECO:0000256" key="1">
    <source>
        <dbReference type="SAM" id="Phobius"/>
    </source>
</evidence>
<accession>A0A2P5DMY6</accession>
<reference evidence="3" key="1">
    <citation type="submission" date="2016-06" db="EMBL/GenBank/DDBJ databases">
        <title>Parallel loss of symbiosis genes in relatives of nitrogen-fixing non-legume Parasponia.</title>
        <authorList>
            <person name="Van Velzen R."/>
            <person name="Holmer R."/>
            <person name="Bu F."/>
            <person name="Rutten L."/>
            <person name="Van Zeijl A."/>
            <person name="Liu W."/>
            <person name="Santuari L."/>
            <person name="Cao Q."/>
            <person name="Sharma T."/>
            <person name="Shen D."/>
            <person name="Roswanjaya Y."/>
            <person name="Wardhani T."/>
            <person name="Kalhor M.S."/>
            <person name="Jansen J."/>
            <person name="Van den Hoogen J."/>
            <person name="Gungor B."/>
            <person name="Hartog M."/>
            <person name="Hontelez J."/>
            <person name="Verver J."/>
            <person name="Yang W.-C."/>
            <person name="Schijlen E."/>
            <person name="Repin R."/>
            <person name="Schilthuizen M."/>
            <person name="Schranz E."/>
            <person name="Heidstra R."/>
            <person name="Miyata K."/>
            <person name="Fedorova E."/>
            <person name="Kohlen W."/>
            <person name="Bisseling T."/>
            <person name="Smit S."/>
            <person name="Geurts R."/>
        </authorList>
    </citation>
    <scope>NUCLEOTIDE SEQUENCE [LARGE SCALE GENOMIC DNA]</scope>
    <source>
        <strain evidence="3">cv. RG33-2</strain>
    </source>
</reference>
<proteinExistence type="predicted"/>
<keyword evidence="1" id="KW-0812">Transmembrane</keyword>
<keyword evidence="3" id="KW-1185">Reference proteome</keyword>